<evidence type="ECO:0000313" key="3">
    <source>
        <dbReference type="EMBL" id="GER31836.1"/>
    </source>
</evidence>
<keyword evidence="4" id="KW-1185">Reference proteome</keyword>
<dbReference type="GO" id="GO:0046556">
    <property type="term" value="F:alpha-L-arabinofuranosidase activity"/>
    <property type="evidence" value="ECO:0007669"/>
    <property type="project" value="TreeGrafter"/>
</dbReference>
<name>A0A5A7PGW1_STRAF</name>
<comment type="caution">
    <text evidence="3">The sequence shown here is derived from an EMBL/GenBank/DDBJ whole genome shotgun (WGS) entry which is preliminary data.</text>
</comment>
<accession>A0A5A7PGW1</accession>
<feature type="region of interest" description="Disordered" evidence="2">
    <location>
        <begin position="1"/>
        <end position="20"/>
    </location>
</feature>
<dbReference type="AlphaFoldDB" id="A0A5A7PGW1"/>
<evidence type="ECO:0000256" key="1">
    <source>
        <dbReference type="ARBA" id="ARBA00005336"/>
    </source>
</evidence>
<organism evidence="3 4">
    <name type="scientific">Striga asiatica</name>
    <name type="common">Asiatic witchweed</name>
    <name type="synonym">Buchnera asiatica</name>
    <dbReference type="NCBI Taxonomy" id="4170"/>
    <lineage>
        <taxon>Eukaryota</taxon>
        <taxon>Viridiplantae</taxon>
        <taxon>Streptophyta</taxon>
        <taxon>Embryophyta</taxon>
        <taxon>Tracheophyta</taxon>
        <taxon>Spermatophyta</taxon>
        <taxon>Magnoliopsida</taxon>
        <taxon>eudicotyledons</taxon>
        <taxon>Gunneridae</taxon>
        <taxon>Pentapetalae</taxon>
        <taxon>asterids</taxon>
        <taxon>lamiids</taxon>
        <taxon>Lamiales</taxon>
        <taxon>Orobanchaceae</taxon>
        <taxon>Buchnereae</taxon>
        <taxon>Striga</taxon>
    </lineage>
</organism>
<evidence type="ECO:0000313" key="4">
    <source>
        <dbReference type="Proteomes" id="UP000325081"/>
    </source>
</evidence>
<dbReference type="PANTHER" id="PTHR42721">
    <property type="entry name" value="SUGAR HYDROLASE-RELATED"/>
    <property type="match status" value="1"/>
</dbReference>
<dbReference type="EMBL" id="BKCP01004516">
    <property type="protein sequence ID" value="GER31836.1"/>
    <property type="molecule type" value="Genomic_DNA"/>
</dbReference>
<dbReference type="OrthoDB" id="1548694at2759"/>
<dbReference type="Proteomes" id="UP000325081">
    <property type="component" value="Unassembled WGS sequence"/>
</dbReference>
<sequence length="104" mass="12470">MENESSNAEFDFQCKKQGGRPPMTWYSESFTGVPMSDMNMRPDPCRNYPGRTYRFYTGDTVHNFGYELIYLCNNIFGWKLQVKRGRRIEKLLNRFRFWPSYPNS</sequence>
<dbReference type="GO" id="GO:0045493">
    <property type="term" value="P:xylan catabolic process"/>
    <property type="evidence" value="ECO:0007669"/>
    <property type="project" value="InterPro"/>
</dbReference>
<comment type="similarity">
    <text evidence="1">Belongs to the glycosyl hydrolase 3 family.</text>
</comment>
<evidence type="ECO:0000256" key="2">
    <source>
        <dbReference type="SAM" id="MobiDB-lite"/>
    </source>
</evidence>
<dbReference type="GO" id="GO:0009044">
    <property type="term" value="F:xylan 1,4-beta-xylosidase activity"/>
    <property type="evidence" value="ECO:0007669"/>
    <property type="project" value="InterPro"/>
</dbReference>
<protein>
    <submittedName>
        <fullName evidence="3">Beta-xylosidase 3</fullName>
    </submittedName>
</protein>
<gene>
    <name evidence="3" type="ORF">STAS_07879</name>
</gene>
<reference evidence="4" key="1">
    <citation type="journal article" date="2019" name="Curr. Biol.">
        <title>Genome Sequence of Striga asiatica Provides Insight into the Evolution of Plant Parasitism.</title>
        <authorList>
            <person name="Yoshida S."/>
            <person name="Kim S."/>
            <person name="Wafula E.K."/>
            <person name="Tanskanen J."/>
            <person name="Kim Y.M."/>
            <person name="Honaas L."/>
            <person name="Yang Z."/>
            <person name="Spallek T."/>
            <person name="Conn C.E."/>
            <person name="Ichihashi Y."/>
            <person name="Cheong K."/>
            <person name="Cui S."/>
            <person name="Der J.P."/>
            <person name="Gundlach H."/>
            <person name="Jiao Y."/>
            <person name="Hori C."/>
            <person name="Ishida J.K."/>
            <person name="Kasahara H."/>
            <person name="Kiba T."/>
            <person name="Kim M.S."/>
            <person name="Koo N."/>
            <person name="Laohavisit A."/>
            <person name="Lee Y.H."/>
            <person name="Lumba S."/>
            <person name="McCourt P."/>
            <person name="Mortimer J.C."/>
            <person name="Mutuku J.M."/>
            <person name="Nomura T."/>
            <person name="Sasaki-Sekimoto Y."/>
            <person name="Seto Y."/>
            <person name="Wang Y."/>
            <person name="Wakatake T."/>
            <person name="Sakakibara H."/>
            <person name="Demura T."/>
            <person name="Yamaguchi S."/>
            <person name="Yoneyama K."/>
            <person name="Manabe R.I."/>
            <person name="Nelson D.C."/>
            <person name="Schulman A.H."/>
            <person name="Timko M.P."/>
            <person name="dePamphilis C.W."/>
            <person name="Choi D."/>
            <person name="Shirasu K."/>
        </authorList>
    </citation>
    <scope>NUCLEOTIDE SEQUENCE [LARGE SCALE GENOMIC DNA]</scope>
    <source>
        <strain evidence="4">cv. UVA1</strain>
    </source>
</reference>
<dbReference type="GO" id="GO:0031222">
    <property type="term" value="P:arabinan catabolic process"/>
    <property type="evidence" value="ECO:0007669"/>
    <property type="project" value="TreeGrafter"/>
</dbReference>
<proteinExistence type="inferred from homology"/>
<dbReference type="PANTHER" id="PTHR42721:SF3">
    <property type="entry name" value="BETA-D-XYLOSIDASE 5-RELATED"/>
    <property type="match status" value="1"/>
</dbReference>
<dbReference type="InterPro" id="IPR044993">
    <property type="entry name" value="BXL"/>
</dbReference>